<dbReference type="SUPFAM" id="SSF54106">
    <property type="entry name" value="LysM domain"/>
    <property type="match status" value="2"/>
</dbReference>
<dbReference type="InterPro" id="IPR018392">
    <property type="entry name" value="LysM"/>
</dbReference>
<sequence length="399" mass="45546">MRNLIRLFLLCIMLPSSVWAADVWTIAIDPGHGGKDPGAIGRRLHIYEKNVTFSVAQQLKALLDKDPRFKPVLTRTGDYFIPVPERSEIARKAKANYLVSIHADSTRNPHAKGASVWVLSTRRANSEMGRWLEDHEKRSELLGGAGAVLASHNEKYLNKTVLDLQFRHSQRVGYQLGQIVLRNFKKITPLSRNTPQHASLGVLRSPDIPSILVETGFVSNPQEERQLNSLAYRKKLAFMIYESLAQYYNQQMAIKERFERQNRINSSLVDSGKRHRVKRRETLSSIAREYNVSVQALQEFNHLKRPNIWVGQLLKIPAKAPVNKTSPSQSQSVKKELVDPFSVLNMQKEKTLPDIYIVKRGDTLMSISRKYGVPLSKLEKLNPYSRHGKVFIGQRLHLQ</sequence>
<dbReference type="EC" id="3.5.1.28" evidence="3"/>
<organism evidence="8 9">
    <name type="scientific">Actinobacillus delphinicola</name>
    <dbReference type="NCBI Taxonomy" id="51161"/>
    <lineage>
        <taxon>Bacteria</taxon>
        <taxon>Pseudomonadati</taxon>
        <taxon>Pseudomonadota</taxon>
        <taxon>Gammaproteobacteria</taxon>
        <taxon>Pasteurellales</taxon>
        <taxon>Pasteurellaceae</taxon>
        <taxon>Actinobacillus</taxon>
    </lineage>
</organism>
<proteinExistence type="inferred from homology"/>
<dbReference type="GO" id="GO:0071555">
    <property type="term" value="P:cell wall organization"/>
    <property type="evidence" value="ECO:0007669"/>
    <property type="project" value="UniProtKB-KW"/>
</dbReference>
<dbReference type="Gene3D" id="3.10.350.10">
    <property type="entry name" value="LysM domain"/>
    <property type="match status" value="2"/>
</dbReference>
<dbReference type="CDD" id="cd02696">
    <property type="entry name" value="MurNAc-LAA"/>
    <property type="match status" value="1"/>
</dbReference>
<evidence type="ECO:0000256" key="4">
    <source>
        <dbReference type="ARBA" id="ARBA00022801"/>
    </source>
</evidence>
<keyword evidence="5" id="KW-0961">Cell wall biogenesis/degradation</keyword>
<dbReference type="SMART" id="SM00646">
    <property type="entry name" value="Ami_3"/>
    <property type="match status" value="1"/>
</dbReference>
<reference evidence="8 9" key="1">
    <citation type="submission" date="2018-12" db="EMBL/GenBank/DDBJ databases">
        <authorList>
            <consortium name="Pathogen Informatics"/>
        </authorList>
    </citation>
    <scope>NUCLEOTIDE SEQUENCE [LARGE SCALE GENOMIC DNA]</scope>
    <source>
        <strain evidence="8 9">NCTC12871</strain>
    </source>
</reference>
<dbReference type="EMBL" id="LR134510">
    <property type="protein sequence ID" value="VEJ08666.1"/>
    <property type="molecule type" value="Genomic_DNA"/>
</dbReference>
<evidence type="ECO:0000256" key="6">
    <source>
        <dbReference type="SAM" id="SignalP"/>
    </source>
</evidence>
<dbReference type="Pfam" id="PF01520">
    <property type="entry name" value="Amidase_3"/>
    <property type="match status" value="1"/>
</dbReference>
<dbReference type="Proteomes" id="UP000279799">
    <property type="component" value="Chromosome"/>
</dbReference>
<evidence type="ECO:0000256" key="3">
    <source>
        <dbReference type="ARBA" id="ARBA00011901"/>
    </source>
</evidence>
<dbReference type="SMART" id="SM00257">
    <property type="entry name" value="LysM"/>
    <property type="match status" value="2"/>
</dbReference>
<gene>
    <name evidence="8" type="primary">amiB</name>
    <name evidence="8" type="ORF">NCTC12871_00068</name>
</gene>
<dbReference type="PANTHER" id="PTHR30404">
    <property type="entry name" value="N-ACETYLMURAMOYL-L-ALANINE AMIDASE"/>
    <property type="match status" value="1"/>
</dbReference>
<dbReference type="Gene3D" id="3.40.630.40">
    <property type="entry name" value="Zn-dependent exopeptidases"/>
    <property type="match status" value="1"/>
</dbReference>
<dbReference type="Pfam" id="PF01476">
    <property type="entry name" value="LysM"/>
    <property type="match status" value="2"/>
</dbReference>
<dbReference type="AlphaFoldDB" id="A0A448TRX2"/>
<feature type="domain" description="LysM" evidence="7">
    <location>
        <begin position="354"/>
        <end position="398"/>
    </location>
</feature>
<dbReference type="SUPFAM" id="SSF53187">
    <property type="entry name" value="Zn-dependent exopeptidases"/>
    <property type="match status" value="1"/>
</dbReference>
<dbReference type="GO" id="GO:0009253">
    <property type="term" value="P:peptidoglycan catabolic process"/>
    <property type="evidence" value="ECO:0007669"/>
    <property type="project" value="InterPro"/>
</dbReference>
<dbReference type="GO" id="GO:0030288">
    <property type="term" value="C:outer membrane-bounded periplasmic space"/>
    <property type="evidence" value="ECO:0007669"/>
    <property type="project" value="TreeGrafter"/>
</dbReference>
<keyword evidence="4 8" id="KW-0378">Hydrolase</keyword>
<keyword evidence="6" id="KW-0732">Signal</keyword>
<evidence type="ECO:0000259" key="7">
    <source>
        <dbReference type="PROSITE" id="PS51782"/>
    </source>
</evidence>
<comment type="catalytic activity">
    <reaction evidence="1">
        <text>Hydrolyzes the link between N-acetylmuramoyl residues and L-amino acid residues in certain cell-wall glycopeptides.</text>
        <dbReference type="EC" id="3.5.1.28"/>
    </reaction>
</comment>
<dbReference type="CDD" id="cd00118">
    <property type="entry name" value="LysM"/>
    <property type="match status" value="2"/>
</dbReference>
<name>A0A448TRX2_9PAST</name>
<dbReference type="GO" id="GO:0008745">
    <property type="term" value="F:N-acetylmuramoyl-L-alanine amidase activity"/>
    <property type="evidence" value="ECO:0007669"/>
    <property type="project" value="UniProtKB-EC"/>
</dbReference>
<dbReference type="InterPro" id="IPR050695">
    <property type="entry name" value="N-acetylmuramoyl_amidase_3"/>
</dbReference>
<keyword evidence="9" id="KW-1185">Reference proteome</keyword>
<dbReference type="InterPro" id="IPR036779">
    <property type="entry name" value="LysM_dom_sf"/>
</dbReference>
<feature type="chain" id="PRO_5019552405" description="N-acetylmuramoyl-L-alanine amidase" evidence="6">
    <location>
        <begin position="21"/>
        <end position="399"/>
    </location>
</feature>
<protein>
    <recommendedName>
        <fullName evidence="3">N-acetylmuramoyl-L-alanine amidase</fullName>
        <ecNumber evidence="3">3.5.1.28</ecNumber>
    </recommendedName>
</protein>
<dbReference type="RefSeq" id="WP_232019052.1">
    <property type="nucleotide sequence ID" value="NZ_LR134510.1"/>
</dbReference>
<evidence type="ECO:0000256" key="2">
    <source>
        <dbReference type="ARBA" id="ARBA00010860"/>
    </source>
</evidence>
<feature type="signal peptide" evidence="6">
    <location>
        <begin position="1"/>
        <end position="20"/>
    </location>
</feature>
<evidence type="ECO:0000256" key="1">
    <source>
        <dbReference type="ARBA" id="ARBA00001561"/>
    </source>
</evidence>
<evidence type="ECO:0000256" key="5">
    <source>
        <dbReference type="ARBA" id="ARBA00023316"/>
    </source>
</evidence>
<evidence type="ECO:0000313" key="8">
    <source>
        <dbReference type="EMBL" id="VEJ08666.1"/>
    </source>
</evidence>
<dbReference type="KEGG" id="adp:NCTC12871_00068"/>
<comment type="similarity">
    <text evidence="2">Belongs to the N-acetylmuramoyl-L-alanine amidase 3 family.</text>
</comment>
<dbReference type="PROSITE" id="PS51782">
    <property type="entry name" value="LYSM"/>
    <property type="match status" value="2"/>
</dbReference>
<dbReference type="PANTHER" id="PTHR30404:SF6">
    <property type="entry name" value="N-ACETYLMURAMOYL-L-ALANINE AMIDASE AMIB"/>
    <property type="match status" value="1"/>
</dbReference>
<dbReference type="InterPro" id="IPR002508">
    <property type="entry name" value="MurNAc-LAA_cat"/>
</dbReference>
<accession>A0A448TRX2</accession>
<evidence type="ECO:0000313" key="9">
    <source>
        <dbReference type="Proteomes" id="UP000279799"/>
    </source>
</evidence>
<feature type="domain" description="LysM" evidence="7">
    <location>
        <begin position="273"/>
        <end position="316"/>
    </location>
</feature>